<evidence type="ECO:0000313" key="1">
    <source>
        <dbReference type="Proteomes" id="UP000095283"/>
    </source>
</evidence>
<name>A0A1I7W8X6_HETBA</name>
<proteinExistence type="predicted"/>
<dbReference type="WBParaSite" id="Hba_01100">
    <property type="protein sequence ID" value="Hba_01100"/>
    <property type="gene ID" value="Hba_01100"/>
</dbReference>
<accession>A0A1I7W8X6</accession>
<reference evidence="2" key="1">
    <citation type="submission" date="2016-11" db="UniProtKB">
        <authorList>
            <consortium name="WormBaseParasite"/>
        </authorList>
    </citation>
    <scope>IDENTIFICATION</scope>
</reference>
<organism evidence="1 2">
    <name type="scientific">Heterorhabditis bacteriophora</name>
    <name type="common">Entomopathogenic nematode worm</name>
    <dbReference type="NCBI Taxonomy" id="37862"/>
    <lineage>
        <taxon>Eukaryota</taxon>
        <taxon>Metazoa</taxon>
        <taxon>Ecdysozoa</taxon>
        <taxon>Nematoda</taxon>
        <taxon>Chromadorea</taxon>
        <taxon>Rhabditida</taxon>
        <taxon>Rhabditina</taxon>
        <taxon>Rhabditomorpha</taxon>
        <taxon>Strongyloidea</taxon>
        <taxon>Heterorhabditidae</taxon>
        <taxon>Heterorhabditis</taxon>
    </lineage>
</organism>
<dbReference type="Proteomes" id="UP000095283">
    <property type="component" value="Unplaced"/>
</dbReference>
<sequence>MNDSADHLFDNIKFDIDGRTIDPEKDMLDEYKSSTIRE</sequence>
<protein>
    <submittedName>
        <fullName evidence="2">Conserved domain protein</fullName>
    </submittedName>
</protein>
<evidence type="ECO:0000313" key="2">
    <source>
        <dbReference type="WBParaSite" id="Hba_01100"/>
    </source>
</evidence>
<dbReference type="AlphaFoldDB" id="A0A1I7W8X6"/>
<keyword evidence="1" id="KW-1185">Reference proteome</keyword>